<dbReference type="SUPFAM" id="SSF46689">
    <property type="entry name" value="Homeodomain-like"/>
    <property type="match status" value="1"/>
</dbReference>
<evidence type="ECO:0000256" key="5">
    <source>
        <dbReference type="RuleBase" id="RU367107"/>
    </source>
</evidence>
<dbReference type="GO" id="GO:0010833">
    <property type="term" value="P:telomere maintenance via telomere lengthening"/>
    <property type="evidence" value="ECO:0007669"/>
    <property type="project" value="UniProtKB-UniRule"/>
</dbReference>
<dbReference type="GO" id="GO:0042162">
    <property type="term" value="F:telomeric DNA binding"/>
    <property type="evidence" value="ECO:0007669"/>
    <property type="project" value="TreeGrafter"/>
</dbReference>
<dbReference type="PANTHER" id="PTHR16466:SF6">
    <property type="entry name" value="TELOMERIC REPEAT-BINDING FACTOR 2-INTERACTING PROTEIN 1"/>
    <property type="match status" value="1"/>
</dbReference>
<reference evidence="7" key="2">
    <citation type="submission" date="2022-06" db="UniProtKB">
        <authorList>
            <consortium name="EnsemblMetazoa"/>
        </authorList>
    </citation>
    <scope>IDENTIFICATION</scope>
</reference>
<dbReference type="InterPro" id="IPR039595">
    <property type="entry name" value="TE2IP/Rap1"/>
</dbReference>
<accession>A0A8R2B7N1</accession>
<organism evidence="7 8">
    <name type="scientific">Acyrthosiphon pisum</name>
    <name type="common">Pea aphid</name>
    <dbReference type="NCBI Taxonomy" id="7029"/>
    <lineage>
        <taxon>Eukaryota</taxon>
        <taxon>Metazoa</taxon>
        <taxon>Ecdysozoa</taxon>
        <taxon>Arthropoda</taxon>
        <taxon>Hexapoda</taxon>
        <taxon>Insecta</taxon>
        <taxon>Pterygota</taxon>
        <taxon>Neoptera</taxon>
        <taxon>Paraneoptera</taxon>
        <taxon>Hemiptera</taxon>
        <taxon>Sternorrhyncha</taxon>
        <taxon>Aphidomorpha</taxon>
        <taxon>Aphidoidea</taxon>
        <taxon>Aphididae</taxon>
        <taxon>Macrosiphini</taxon>
        <taxon>Acyrthosiphon</taxon>
    </lineage>
</organism>
<dbReference type="EnsemblMetazoa" id="XM_008187411.3">
    <property type="protein sequence ID" value="XP_008185633.1"/>
    <property type="gene ID" value="LOC100568595"/>
</dbReference>
<dbReference type="Gene3D" id="1.10.10.60">
    <property type="entry name" value="Homeodomain-like"/>
    <property type="match status" value="1"/>
</dbReference>
<evidence type="ECO:0000256" key="1">
    <source>
        <dbReference type="ARBA" id="ARBA00010467"/>
    </source>
</evidence>
<keyword evidence="4 5" id="KW-0539">Nucleus</keyword>
<evidence type="ECO:0000259" key="6">
    <source>
        <dbReference type="Pfam" id="PF08914"/>
    </source>
</evidence>
<keyword evidence="2 5" id="KW-0158">Chromosome</keyword>
<dbReference type="RefSeq" id="XP_008185633.1">
    <property type="nucleotide sequence ID" value="XM_008187411.2"/>
</dbReference>
<dbReference type="OrthoDB" id="10257855at2759"/>
<comment type="subunit">
    <text evidence="5">Homodimer.</text>
</comment>
<keyword evidence="5" id="KW-0805">Transcription regulation</keyword>
<sequence>MIVPIFVSRIVHPVVAVPFNIFPLASCRVHPSVQSLRLHFSHHSSVLNIYFSIYFNLNVEVTRLVKVSAYRKMDFMSTDFDLAENIFYFHNAKLQSLGFVLDWDTKEKFYVNLLRMSFADVFDIPNDHSMVLARPGQTNYFHKSIPAFDIRYIEDCFKIKDYPDPTKYLIKNTSSGSYTKDDIFDCWFYQTKSWSDLISIPEKSPSKNSITQVTSSNDDFGSTVLSNRLQKASSSKNSNDDFDGTVLFKSSHKASSHKHTRIPYSHKEEMNIINYIIKNNYALDIKGRAMWQQMEHDNVCKLRTWQSMKERYLKSIKYDLNSGNHRFPHIKPKDLKLLRQGLNIEQINKYEKEAIKSRFNEERIDNLSSDSS</sequence>
<dbReference type="Pfam" id="PF08914">
    <property type="entry name" value="Myb_Rap1"/>
    <property type="match status" value="1"/>
</dbReference>
<comment type="similarity">
    <text evidence="1 5">Belongs to the RAP1 family.</text>
</comment>
<comment type="function">
    <text evidence="5">Acts both as a regulator of telomere function and as a transcription regulator. Involved in the regulation of telomere length and protection as a component of the shelterin complex (telosome). Does not bind DNA directly: recruited to telomeric double-stranded 5'-TTAGGG-3' repeats via its interaction with terf2. Independently of its function in telomeres, also acts as a transcription regulator: recruited to extratelomeric 5'-TTAGGG-3' sites via its association with terf2 or other factors, and regulates gene expression.</text>
</comment>
<evidence type="ECO:0000313" key="7">
    <source>
        <dbReference type="EnsemblMetazoa" id="XP_008185633.1"/>
    </source>
</evidence>
<dbReference type="GO" id="GO:0070187">
    <property type="term" value="C:shelterin complex"/>
    <property type="evidence" value="ECO:0007669"/>
    <property type="project" value="TreeGrafter"/>
</dbReference>
<dbReference type="InterPro" id="IPR009057">
    <property type="entry name" value="Homeodomain-like_sf"/>
</dbReference>
<keyword evidence="5" id="KW-0010">Activator</keyword>
<reference evidence="8" key="1">
    <citation type="submission" date="2010-06" db="EMBL/GenBank/DDBJ databases">
        <authorList>
            <person name="Jiang H."/>
            <person name="Abraham K."/>
            <person name="Ali S."/>
            <person name="Alsbrooks S.L."/>
            <person name="Anim B.N."/>
            <person name="Anosike U.S."/>
            <person name="Attaway T."/>
            <person name="Bandaranaike D.P."/>
            <person name="Battles P.K."/>
            <person name="Bell S.N."/>
            <person name="Bell A.V."/>
            <person name="Beltran B."/>
            <person name="Bickham C."/>
            <person name="Bustamante Y."/>
            <person name="Caleb T."/>
            <person name="Canada A."/>
            <person name="Cardenas V."/>
            <person name="Carter K."/>
            <person name="Chacko J."/>
            <person name="Chandrabose M.N."/>
            <person name="Chavez D."/>
            <person name="Chavez A."/>
            <person name="Chen L."/>
            <person name="Chu H.-S."/>
            <person name="Claassen K.J."/>
            <person name="Cockrell R."/>
            <person name="Collins M."/>
            <person name="Cooper J.A."/>
            <person name="Cree A."/>
            <person name="Curry S.M."/>
            <person name="Da Y."/>
            <person name="Dao M.D."/>
            <person name="Das B."/>
            <person name="Davila M.-L."/>
            <person name="Davy-Carroll L."/>
            <person name="Denson S."/>
            <person name="Dinh H."/>
            <person name="Ebong V.E."/>
            <person name="Edwards J.R."/>
            <person name="Egan A."/>
            <person name="El-Daye J."/>
            <person name="Escobedo L."/>
            <person name="Fernandez S."/>
            <person name="Fernando P.R."/>
            <person name="Flagg N."/>
            <person name="Forbes L.D."/>
            <person name="Fowler R.G."/>
            <person name="Fu Q."/>
            <person name="Gabisi R.A."/>
            <person name="Ganer J."/>
            <person name="Garbino Pronczuk A."/>
            <person name="Garcia R.M."/>
            <person name="Garner T."/>
            <person name="Garrett T.E."/>
            <person name="Gonzalez D.A."/>
            <person name="Hamid H."/>
            <person name="Hawkins E.S."/>
            <person name="Hirani K."/>
            <person name="Hogues M.E."/>
            <person name="Hollins B."/>
            <person name="Hsiao C.-H."/>
            <person name="Jabil R."/>
            <person name="James M.L."/>
            <person name="Jhangiani S.N."/>
            <person name="Johnson B."/>
            <person name="Johnson Q."/>
            <person name="Joshi V."/>
            <person name="Kalu J.B."/>
            <person name="Kam C."/>
            <person name="Kashfia A."/>
            <person name="Keebler J."/>
            <person name="Kisamo H."/>
            <person name="Kovar C.L."/>
            <person name="Lago L.A."/>
            <person name="Lai C.-Y."/>
            <person name="Laidlaw J."/>
            <person name="Lara F."/>
            <person name="Le T.-K."/>
            <person name="Lee S.L."/>
            <person name="Legall F.H."/>
            <person name="Lemon S.J."/>
            <person name="Lewis L.R."/>
            <person name="Li B."/>
            <person name="Liu Y."/>
            <person name="Liu Y.-S."/>
            <person name="Lopez J."/>
            <person name="Lozado R.J."/>
            <person name="Lu J."/>
            <person name="Madu R.C."/>
            <person name="Maheshwari M."/>
            <person name="Maheshwari R."/>
            <person name="Malloy K."/>
            <person name="Martinez E."/>
            <person name="Mathew T."/>
            <person name="Mercado I.C."/>
            <person name="Mercado C."/>
            <person name="Meyer B."/>
            <person name="Montgomery K."/>
            <person name="Morgan M.B."/>
            <person name="Munidasa M."/>
            <person name="Nazareth L.V."/>
            <person name="Nelson J."/>
            <person name="Ng B.M."/>
            <person name="Nguyen N.B."/>
            <person name="Nguyen P.Q."/>
            <person name="Nguyen T."/>
            <person name="Obregon M."/>
            <person name="Okwuonu G.O."/>
            <person name="Onwere C.G."/>
            <person name="Orozco G."/>
            <person name="Parra A."/>
            <person name="Patel S."/>
            <person name="Patil S."/>
            <person name="Perez A."/>
            <person name="Perez Y."/>
            <person name="Pham C."/>
            <person name="Primus E.L."/>
            <person name="Pu L.-L."/>
            <person name="Puazo M."/>
            <person name="Qin X."/>
            <person name="Quiroz J.B."/>
            <person name="Reese J."/>
            <person name="Richards S."/>
            <person name="Rives C.M."/>
            <person name="Robberts R."/>
            <person name="Ruiz S.J."/>
            <person name="Ruiz M.J."/>
            <person name="Santibanez J."/>
            <person name="Schneider B.W."/>
            <person name="Sisson I."/>
            <person name="Smith M."/>
            <person name="Sodergren E."/>
            <person name="Song X.-Z."/>
            <person name="Song B.B."/>
            <person name="Summersgill H."/>
            <person name="Thelus R."/>
            <person name="Thornton R.D."/>
            <person name="Trejos Z.Y."/>
            <person name="Usmani K."/>
            <person name="Vattathil S."/>
            <person name="Villasana D."/>
            <person name="Walker D.L."/>
            <person name="Wang S."/>
            <person name="Wang K."/>
            <person name="White C.S."/>
            <person name="Williams A.C."/>
            <person name="Williamson J."/>
            <person name="Wilson K."/>
            <person name="Woghiren I.O."/>
            <person name="Woodworth J.R."/>
            <person name="Worley K.C."/>
            <person name="Wright R.A."/>
            <person name="Wu W."/>
            <person name="Young L."/>
            <person name="Zhang L."/>
            <person name="Zhang J."/>
            <person name="Zhu Y."/>
            <person name="Muzny D.M."/>
            <person name="Weinstock G."/>
            <person name="Gibbs R.A."/>
        </authorList>
    </citation>
    <scope>NUCLEOTIDE SEQUENCE [LARGE SCALE GENOMIC DNA]</scope>
    <source>
        <strain evidence="8">LSR1</strain>
    </source>
</reference>
<dbReference type="PANTHER" id="PTHR16466">
    <property type="entry name" value="TELOMERE REPEAT-BINDING FACTOR 2-INTERACTING PROTEIN 1"/>
    <property type="match status" value="1"/>
</dbReference>
<name>A0A8R2B7N1_ACYPI</name>
<comment type="subcellular location">
    <subcellularLocation>
        <location evidence="5">Nucleus</location>
    </subcellularLocation>
    <subcellularLocation>
        <location evidence="5">Chromosome</location>
        <location evidence="5">Telomere</location>
    </subcellularLocation>
</comment>
<feature type="domain" description="TERF2-interacting telomeric protein 1 Myb" evidence="6">
    <location>
        <begin position="264"/>
        <end position="318"/>
    </location>
</feature>
<dbReference type="AlphaFoldDB" id="A0A8R2B7N1"/>
<evidence type="ECO:0000313" key="8">
    <source>
        <dbReference type="Proteomes" id="UP000007819"/>
    </source>
</evidence>
<keyword evidence="8" id="KW-1185">Reference proteome</keyword>
<protein>
    <recommendedName>
        <fullName evidence="5">Telomeric repeat-binding factor 2-interacting protein 1</fullName>
        <shortName evidence="5">TERF2-interacting telomeric protein 1</shortName>
    </recommendedName>
    <alternativeName>
        <fullName evidence="5">Repressor/activator protein 1 homolog</fullName>
    </alternativeName>
</protein>
<dbReference type="InterPro" id="IPR015010">
    <property type="entry name" value="TERF2IP_Myb"/>
</dbReference>
<dbReference type="GO" id="GO:0031848">
    <property type="term" value="P:protection from non-homologous end joining at telomere"/>
    <property type="evidence" value="ECO:0007669"/>
    <property type="project" value="TreeGrafter"/>
</dbReference>
<dbReference type="GeneID" id="100568595"/>
<keyword evidence="5" id="KW-0804">Transcription</keyword>
<dbReference type="GO" id="GO:0006355">
    <property type="term" value="P:regulation of DNA-templated transcription"/>
    <property type="evidence" value="ECO:0007669"/>
    <property type="project" value="UniProtKB-UniRule"/>
</dbReference>
<dbReference type="Proteomes" id="UP000007819">
    <property type="component" value="Chromosome A1"/>
</dbReference>
<evidence type="ECO:0000256" key="2">
    <source>
        <dbReference type="ARBA" id="ARBA00022454"/>
    </source>
</evidence>
<evidence type="ECO:0000256" key="4">
    <source>
        <dbReference type="ARBA" id="ARBA00023242"/>
    </source>
</evidence>
<evidence type="ECO:0000256" key="3">
    <source>
        <dbReference type="ARBA" id="ARBA00022895"/>
    </source>
</evidence>
<proteinExistence type="inferred from homology"/>
<keyword evidence="3 5" id="KW-0779">Telomere</keyword>